<dbReference type="AlphaFoldDB" id="A0A3B0UQZ9"/>
<feature type="non-terminal residue" evidence="2">
    <location>
        <position position="92"/>
    </location>
</feature>
<keyword evidence="1" id="KW-0472">Membrane</keyword>
<organism evidence="2">
    <name type="scientific">hydrothermal vent metagenome</name>
    <dbReference type="NCBI Taxonomy" id="652676"/>
    <lineage>
        <taxon>unclassified sequences</taxon>
        <taxon>metagenomes</taxon>
        <taxon>ecological metagenomes</taxon>
    </lineage>
</organism>
<proteinExistence type="predicted"/>
<keyword evidence="1" id="KW-0812">Transmembrane</keyword>
<accession>A0A3B0UQZ9</accession>
<gene>
    <name evidence="2" type="ORF">MNBD_GAMMA01-91</name>
</gene>
<feature type="transmembrane region" description="Helical" evidence="1">
    <location>
        <begin position="64"/>
        <end position="86"/>
    </location>
</feature>
<evidence type="ECO:0000256" key="1">
    <source>
        <dbReference type="SAM" id="Phobius"/>
    </source>
</evidence>
<reference evidence="2" key="1">
    <citation type="submission" date="2018-06" db="EMBL/GenBank/DDBJ databases">
        <authorList>
            <person name="Zhirakovskaya E."/>
        </authorList>
    </citation>
    <scope>NUCLEOTIDE SEQUENCE</scope>
</reference>
<keyword evidence="1" id="KW-1133">Transmembrane helix</keyword>
<feature type="transmembrane region" description="Helical" evidence="1">
    <location>
        <begin position="33"/>
        <end position="52"/>
    </location>
</feature>
<dbReference type="EMBL" id="UOEW01000036">
    <property type="protein sequence ID" value="VAW33505.1"/>
    <property type="molecule type" value="Genomic_DNA"/>
</dbReference>
<protein>
    <submittedName>
        <fullName evidence="2">Uncharacterized protein</fullName>
    </submittedName>
</protein>
<name>A0A3B0UQZ9_9ZZZZ</name>
<evidence type="ECO:0000313" key="2">
    <source>
        <dbReference type="EMBL" id="VAW33505.1"/>
    </source>
</evidence>
<sequence length="92" mass="10378">MNKQHECDEDTACAIDFSKESEGQGIFFINKEYLKPAIGLFFLLLGIGWEFFEVSFFTAPLPLIWFGIIYLVIGGPIVLKAAKLILKGDIYN</sequence>